<accession>A0A7W9IAX1</accession>
<dbReference type="InterPro" id="IPR016040">
    <property type="entry name" value="NAD(P)-bd_dom"/>
</dbReference>
<proteinExistence type="predicted"/>
<reference evidence="3 4" key="1">
    <citation type="submission" date="2020-08" db="EMBL/GenBank/DDBJ databases">
        <title>Sequencing the genomes of 1000 actinobacteria strains.</title>
        <authorList>
            <person name="Klenk H.-P."/>
        </authorList>
    </citation>
    <scope>NUCLEOTIDE SEQUENCE [LARGE SCALE GENOMIC DNA]</scope>
    <source>
        <strain evidence="3 4">DSM 46887</strain>
    </source>
</reference>
<dbReference type="SUPFAM" id="SSF51735">
    <property type="entry name" value="NAD(P)-binding Rossmann-fold domains"/>
    <property type="match status" value="1"/>
</dbReference>
<dbReference type="AlphaFoldDB" id="A0A7W9IAX1"/>
<feature type="compositionally biased region" description="Polar residues" evidence="1">
    <location>
        <begin position="147"/>
        <end position="158"/>
    </location>
</feature>
<dbReference type="Pfam" id="PF13460">
    <property type="entry name" value="NAD_binding_10"/>
    <property type="match status" value="1"/>
</dbReference>
<evidence type="ECO:0000256" key="1">
    <source>
        <dbReference type="SAM" id="MobiDB-lite"/>
    </source>
</evidence>
<feature type="compositionally biased region" description="Basic and acidic residues" evidence="1">
    <location>
        <begin position="134"/>
        <end position="146"/>
    </location>
</feature>
<dbReference type="Proteomes" id="UP000540685">
    <property type="component" value="Unassembled WGS sequence"/>
</dbReference>
<dbReference type="InterPro" id="IPR036291">
    <property type="entry name" value="NAD(P)-bd_dom_sf"/>
</dbReference>
<dbReference type="PANTHER" id="PTHR48079:SF6">
    <property type="entry name" value="NAD(P)-BINDING DOMAIN-CONTAINING PROTEIN-RELATED"/>
    <property type="match status" value="1"/>
</dbReference>
<dbReference type="EMBL" id="JACHMP010000001">
    <property type="protein sequence ID" value="MBB5817006.1"/>
    <property type="molecule type" value="Genomic_DNA"/>
</dbReference>
<comment type="caution">
    <text evidence="3">The sequence shown here is derived from an EMBL/GenBank/DDBJ whole genome shotgun (WGS) entry which is preliminary data.</text>
</comment>
<feature type="region of interest" description="Disordered" evidence="1">
    <location>
        <begin position="132"/>
        <end position="158"/>
    </location>
</feature>
<feature type="domain" description="NAD(P)-binding" evidence="2">
    <location>
        <begin position="13"/>
        <end position="97"/>
    </location>
</feature>
<evidence type="ECO:0000259" key="2">
    <source>
        <dbReference type="Pfam" id="PF13460"/>
    </source>
</evidence>
<evidence type="ECO:0000313" key="3">
    <source>
        <dbReference type="EMBL" id="MBB5817006.1"/>
    </source>
</evidence>
<dbReference type="GO" id="GO:0005737">
    <property type="term" value="C:cytoplasm"/>
    <property type="evidence" value="ECO:0007669"/>
    <property type="project" value="TreeGrafter"/>
</dbReference>
<dbReference type="Gene3D" id="3.40.50.720">
    <property type="entry name" value="NAD(P)-binding Rossmann-like Domain"/>
    <property type="match status" value="1"/>
</dbReference>
<gene>
    <name evidence="3" type="ORF">F4562_000068</name>
</gene>
<name>A0A7W9IAX1_9ACTN</name>
<keyword evidence="4" id="KW-1185">Reference proteome</keyword>
<protein>
    <submittedName>
        <fullName evidence="3">Nucleoside-diphosphate-sugar epimerase</fullName>
    </submittedName>
</protein>
<dbReference type="GO" id="GO:0004029">
    <property type="term" value="F:aldehyde dehydrogenase (NAD+) activity"/>
    <property type="evidence" value="ECO:0007669"/>
    <property type="project" value="TreeGrafter"/>
</dbReference>
<sequence length="172" mass="17980">MRKQDSDARLVTGASGYIGGAVATRLLRAGHTVTGLTRDATRAGDLARLGIQPVVGSLDDASTLTEHAGRADAVVNAADSDHRRAVETLIAALAGSGKPLIHTSGSSIVGVGTGAKRPLLRAGFRPLHQRARLQRLDQQDHPREQLSRSTAGPMTNRTCPRAGVAVARKIGE</sequence>
<evidence type="ECO:0000313" key="4">
    <source>
        <dbReference type="Proteomes" id="UP000540685"/>
    </source>
</evidence>
<dbReference type="RefSeq" id="WP_184548377.1">
    <property type="nucleotide sequence ID" value="NZ_JACHMP010000001.1"/>
</dbReference>
<dbReference type="PANTHER" id="PTHR48079">
    <property type="entry name" value="PROTEIN YEEZ"/>
    <property type="match status" value="1"/>
</dbReference>
<dbReference type="InterPro" id="IPR051783">
    <property type="entry name" value="NAD(P)-dependent_oxidoreduct"/>
</dbReference>
<organism evidence="3 4">
    <name type="scientific">Streptosporangium becharense</name>
    <dbReference type="NCBI Taxonomy" id="1816182"/>
    <lineage>
        <taxon>Bacteria</taxon>
        <taxon>Bacillati</taxon>
        <taxon>Actinomycetota</taxon>
        <taxon>Actinomycetes</taxon>
        <taxon>Streptosporangiales</taxon>
        <taxon>Streptosporangiaceae</taxon>
        <taxon>Streptosporangium</taxon>
    </lineage>
</organism>